<dbReference type="GO" id="GO:0061513">
    <property type="term" value="F:glucose 6-phosphate:phosphate antiporter activity"/>
    <property type="evidence" value="ECO:0007669"/>
    <property type="project" value="TreeGrafter"/>
</dbReference>
<dbReference type="Proteomes" id="UP000069902">
    <property type="component" value="Chromosome cPNK"/>
</dbReference>
<keyword evidence="2 5" id="KW-0812">Transmembrane</keyword>
<name>A0A0U5JIH0_9BACT</name>
<dbReference type="InterPro" id="IPR000849">
    <property type="entry name" value="Sugar_P_transporter"/>
</dbReference>
<proteinExistence type="predicted"/>
<dbReference type="InterPro" id="IPR020846">
    <property type="entry name" value="MFS_dom"/>
</dbReference>
<feature type="transmembrane region" description="Helical" evidence="5">
    <location>
        <begin position="68"/>
        <end position="87"/>
    </location>
</feature>
<sequence>MNTLLALLQPAPHIPEIKDKEVIRTEYKYWRIRILYSMFIGYAFYYFTRKSFTFAMPGLIQDLGFDKSQLGILGSILSLTYGVSKFASGVIGDRTNPRYMMAIGLILTGICNICFGLSSSIFFFALFWGLNGWFQGFGWPPCARFLTQWYSHSERGSWWSTWNVSHNVGGFLIPWVAGVALQYFGWRYAMYFPGVLCILVGFFLINRLRDTPQSLGLPPIEKYRNDYVDKVESEGNEKELTTKQVLVDYVLKNPYLWILAIAYFFVYAVRTGINDWTALFLVESKGYSSIGANGCVSLFEVGGFFGSLAAGWSSDRLFGAKRGPINVLFTVGMLGFIGIFWMIPPGYSVLDSILMFCIGFAIFGPQMMIGLAAAELSHKKAAATSTGFVGFFAYIGAAFAGYPLGTITQGWGWEGFFWALLACCIISTFLLLPLWSVTASSLRSKNKFSPAASQTLASTSK</sequence>
<dbReference type="InterPro" id="IPR051337">
    <property type="entry name" value="OPA_Antiporter"/>
</dbReference>
<feature type="transmembrane region" description="Helical" evidence="5">
    <location>
        <begin position="290"/>
        <end position="313"/>
    </location>
</feature>
<dbReference type="InterPro" id="IPR011701">
    <property type="entry name" value="MFS"/>
</dbReference>
<dbReference type="STRING" id="389348.PNK_1986"/>
<dbReference type="KEGG" id="pnl:PNK_1986"/>
<accession>A0A0U5JIH0</accession>
<evidence type="ECO:0000256" key="4">
    <source>
        <dbReference type="ARBA" id="ARBA00023136"/>
    </source>
</evidence>
<reference evidence="8" key="1">
    <citation type="submission" date="2015-09" db="EMBL/GenBank/DDBJ databases">
        <authorList>
            <person name="Bertelli C."/>
        </authorList>
    </citation>
    <scope>NUCLEOTIDE SEQUENCE [LARGE SCALE GENOMIC DNA]</scope>
    <source>
        <strain evidence="8">KNic</strain>
    </source>
</reference>
<feature type="domain" description="Major facilitator superfamily (MFS) profile" evidence="6">
    <location>
        <begin position="34"/>
        <end position="439"/>
    </location>
</feature>
<dbReference type="EMBL" id="LN879502">
    <property type="protein sequence ID" value="CUI17590.1"/>
    <property type="molecule type" value="Genomic_DNA"/>
</dbReference>
<feature type="transmembrane region" description="Helical" evidence="5">
    <location>
        <begin position="254"/>
        <end position="270"/>
    </location>
</feature>
<organism evidence="7 8">
    <name type="scientific">Candidatus Protochlamydia naegleriophila</name>
    <dbReference type="NCBI Taxonomy" id="389348"/>
    <lineage>
        <taxon>Bacteria</taxon>
        <taxon>Pseudomonadati</taxon>
        <taxon>Chlamydiota</taxon>
        <taxon>Chlamydiia</taxon>
        <taxon>Parachlamydiales</taxon>
        <taxon>Parachlamydiaceae</taxon>
        <taxon>Candidatus Protochlamydia</taxon>
    </lineage>
</organism>
<keyword evidence="3 5" id="KW-1133">Transmembrane helix</keyword>
<keyword evidence="8" id="KW-1185">Reference proteome</keyword>
<keyword evidence="4 5" id="KW-0472">Membrane</keyword>
<dbReference type="NCBIfam" id="NF008661">
    <property type="entry name" value="PRK11663.1"/>
    <property type="match status" value="1"/>
</dbReference>
<dbReference type="PIRSF" id="PIRSF002808">
    <property type="entry name" value="Hexose_phosphate_transp"/>
    <property type="match status" value="1"/>
</dbReference>
<evidence type="ECO:0000256" key="5">
    <source>
        <dbReference type="SAM" id="Phobius"/>
    </source>
</evidence>
<feature type="transmembrane region" description="Helical" evidence="5">
    <location>
        <begin position="381"/>
        <end position="404"/>
    </location>
</feature>
<dbReference type="PANTHER" id="PTHR43826:SF3">
    <property type="entry name" value="GLUCOSE-6-PHOSPHATE EXCHANGER SLC37A4"/>
    <property type="match status" value="1"/>
</dbReference>
<evidence type="ECO:0000256" key="3">
    <source>
        <dbReference type="ARBA" id="ARBA00022989"/>
    </source>
</evidence>
<dbReference type="RefSeq" id="WP_032123892.1">
    <property type="nucleotide sequence ID" value="NZ_LN879502.1"/>
</dbReference>
<evidence type="ECO:0000313" key="7">
    <source>
        <dbReference type="EMBL" id="CUI17590.1"/>
    </source>
</evidence>
<gene>
    <name evidence="7" type="primary">glpT</name>
    <name evidence="7" type="ORF">PNK_1986</name>
</gene>
<dbReference type="InterPro" id="IPR036259">
    <property type="entry name" value="MFS_trans_sf"/>
</dbReference>
<feature type="transmembrane region" description="Helical" evidence="5">
    <location>
        <begin position="325"/>
        <end position="347"/>
    </location>
</feature>
<dbReference type="GO" id="GO:0005886">
    <property type="term" value="C:plasma membrane"/>
    <property type="evidence" value="ECO:0007669"/>
    <property type="project" value="TreeGrafter"/>
</dbReference>
<evidence type="ECO:0000256" key="1">
    <source>
        <dbReference type="ARBA" id="ARBA00004127"/>
    </source>
</evidence>
<dbReference type="Pfam" id="PF07690">
    <property type="entry name" value="MFS_1"/>
    <property type="match status" value="1"/>
</dbReference>
<feature type="transmembrane region" description="Helical" evidence="5">
    <location>
        <begin position="30"/>
        <end position="48"/>
    </location>
</feature>
<dbReference type="Gene3D" id="1.20.1250.20">
    <property type="entry name" value="MFS general substrate transporter like domains"/>
    <property type="match status" value="2"/>
</dbReference>
<evidence type="ECO:0000259" key="6">
    <source>
        <dbReference type="PROSITE" id="PS50850"/>
    </source>
</evidence>
<dbReference type="InParanoid" id="A0A0U5JIH0"/>
<evidence type="ECO:0000313" key="8">
    <source>
        <dbReference type="Proteomes" id="UP000069902"/>
    </source>
</evidence>
<dbReference type="PATRIC" id="fig|389348.3.peg.2233"/>
<comment type="subcellular location">
    <subcellularLocation>
        <location evidence="1">Endomembrane system</location>
        <topology evidence="1">Multi-pass membrane protein</topology>
    </subcellularLocation>
</comment>
<feature type="transmembrane region" description="Helical" evidence="5">
    <location>
        <begin position="99"/>
        <end position="130"/>
    </location>
</feature>
<feature type="transmembrane region" description="Helical" evidence="5">
    <location>
        <begin position="353"/>
        <end position="374"/>
    </location>
</feature>
<dbReference type="PANTHER" id="PTHR43826">
    <property type="entry name" value="GLUCOSE-6-PHOSPHATE EXCHANGER SLC37A4"/>
    <property type="match status" value="1"/>
</dbReference>
<dbReference type="AlphaFoldDB" id="A0A0U5JIH0"/>
<dbReference type="GO" id="GO:0035435">
    <property type="term" value="P:phosphate ion transmembrane transport"/>
    <property type="evidence" value="ECO:0007669"/>
    <property type="project" value="TreeGrafter"/>
</dbReference>
<dbReference type="FunCoup" id="A0A0U5JIH0">
    <property type="interactions" value="170"/>
</dbReference>
<dbReference type="PROSITE" id="PS50850">
    <property type="entry name" value="MFS"/>
    <property type="match status" value="1"/>
</dbReference>
<dbReference type="GO" id="GO:0012505">
    <property type="term" value="C:endomembrane system"/>
    <property type="evidence" value="ECO:0007669"/>
    <property type="project" value="UniProtKB-SubCell"/>
</dbReference>
<dbReference type="NCBIfam" id="TIGR00881">
    <property type="entry name" value="2A0104"/>
    <property type="match status" value="1"/>
</dbReference>
<dbReference type="SUPFAM" id="SSF103473">
    <property type="entry name" value="MFS general substrate transporter"/>
    <property type="match status" value="1"/>
</dbReference>
<protein>
    <submittedName>
        <fullName evidence="7">Putative phosphoglycerate transporter, major facilitator superfamily</fullName>
    </submittedName>
</protein>
<feature type="transmembrane region" description="Helical" evidence="5">
    <location>
        <begin position="188"/>
        <end position="205"/>
    </location>
</feature>
<feature type="transmembrane region" description="Helical" evidence="5">
    <location>
        <begin position="416"/>
        <end position="437"/>
    </location>
</feature>
<evidence type="ECO:0000256" key="2">
    <source>
        <dbReference type="ARBA" id="ARBA00022692"/>
    </source>
</evidence>